<accession>A0A1R2C3X6</accession>
<dbReference type="PANTHER" id="PTHR16166">
    <property type="entry name" value="VACUOLAR PROTEIN SORTING-ASSOCIATED PROTEIN VPS13"/>
    <property type="match status" value="1"/>
</dbReference>
<organism evidence="7 8">
    <name type="scientific">Stentor coeruleus</name>
    <dbReference type="NCBI Taxonomy" id="5963"/>
    <lineage>
        <taxon>Eukaryota</taxon>
        <taxon>Sar</taxon>
        <taxon>Alveolata</taxon>
        <taxon>Ciliophora</taxon>
        <taxon>Postciliodesmatophora</taxon>
        <taxon>Heterotrichea</taxon>
        <taxon>Heterotrichida</taxon>
        <taxon>Stentoridae</taxon>
        <taxon>Stentor</taxon>
    </lineage>
</organism>
<feature type="domain" description="Chorein N-terminal" evidence="5">
    <location>
        <begin position="5"/>
        <end position="297"/>
    </location>
</feature>
<dbReference type="Pfam" id="PF25036">
    <property type="entry name" value="VPS13_VAB"/>
    <property type="match status" value="1"/>
</dbReference>
<gene>
    <name evidence="7" type="ORF">SteCoe_15424</name>
</gene>
<evidence type="ECO:0000256" key="4">
    <source>
        <dbReference type="SAM" id="Coils"/>
    </source>
</evidence>
<feature type="coiled-coil region" evidence="4">
    <location>
        <begin position="334"/>
        <end position="432"/>
    </location>
</feature>
<dbReference type="GO" id="GO:0006623">
    <property type="term" value="P:protein targeting to vacuole"/>
    <property type="evidence" value="ECO:0007669"/>
    <property type="project" value="TreeGrafter"/>
</dbReference>
<name>A0A1R2C3X6_9CILI</name>
<evidence type="ECO:0000313" key="7">
    <source>
        <dbReference type="EMBL" id="OMJ83635.1"/>
    </source>
</evidence>
<proteinExistence type="inferred from homology"/>
<dbReference type="GO" id="GO:0006869">
    <property type="term" value="P:lipid transport"/>
    <property type="evidence" value="ECO:0007669"/>
    <property type="project" value="UniProtKB-KW"/>
</dbReference>
<dbReference type="PANTHER" id="PTHR16166:SF93">
    <property type="entry name" value="INTERMEMBRANE LIPID TRANSFER PROTEIN VPS13"/>
    <property type="match status" value="1"/>
</dbReference>
<dbReference type="InterPro" id="IPR026847">
    <property type="entry name" value="VPS13"/>
</dbReference>
<evidence type="ECO:0000313" key="8">
    <source>
        <dbReference type="Proteomes" id="UP000187209"/>
    </source>
</evidence>
<keyword evidence="4" id="KW-0175">Coiled coil</keyword>
<dbReference type="GO" id="GO:0045053">
    <property type="term" value="P:protein retention in Golgi apparatus"/>
    <property type="evidence" value="ECO:0007669"/>
    <property type="project" value="TreeGrafter"/>
</dbReference>
<protein>
    <recommendedName>
        <fullName evidence="9">PH domain-containing protein</fullName>
    </recommendedName>
</protein>
<evidence type="ECO:0000259" key="5">
    <source>
        <dbReference type="Pfam" id="PF12624"/>
    </source>
</evidence>
<dbReference type="InterPro" id="IPR026854">
    <property type="entry name" value="VPS13_N"/>
</dbReference>
<dbReference type="Proteomes" id="UP000187209">
    <property type="component" value="Unassembled WGS sequence"/>
</dbReference>
<comment type="caution">
    <text evidence="7">The sequence shown here is derived from an EMBL/GenBank/DDBJ whole genome shotgun (WGS) entry which is preliminary data.</text>
</comment>
<comment type="similarity">
    <text evidence="1">Belongs to the VPS13 family.</text>
</comment>
<evidence type="ECO:0000256" key="2">
    <source>
        <dbReference type="ARBA" id="ARBA00022448"/>
    </source>
</evidence>
<dbReference type="EMBL" id="MPUH01000297">
    <property type="protein sequence ID" value="OMJ83635.1"/>
    <property type="molecule type" value="Genomic_DNA"/>
</dbReference>
<sequence>MNRAISKILNKYLGDYIEKFNSDNLDVSLFSGKIHLENLRPKKEIFQLLGIPFDLKFAKLGKVDVKIPWGSLLSKPFIIDISEIFIYVTPTNPNTWSETSIKENLIKYKQICLDRFETMQEAEIEVNIPEFLKKWIGKIMENIQLTIKNVYIRYEDHLTSEFGFAFGVFFDEISLKSCDSSWENMHENNEKTFYKAAKISDFCIFCDHSVEGTKFQDNYTEDLETSFCEFASHDISGQVAHNYILVPFSLQAQITVSKTFSKDYPLLAADFSSESLNLNLHTDQVQASFQLLELIKLFLAFSGGIDKKVNEKVFSPEEKVLYETHYTEYRKAVKAEKKKRIEKYKKILSNMETEIKLDDIEKIREEVICYMNKEKLVNEKIKEIDKMRKKQKRIGIKGLFKGLKKMQYDEKMQRETEELTYAEEQLKDLLNKEKIKPEVEKKREKRIEDDNWLKVFISLSLKEFYVVLYHEERPMILTQFENLKFALGLKRSVFVDIQLHSIKIKDFVMKNSNFPYLFDLEHLALYLEEDPLSLEISCRDIYIFCLTETILKVSQTIKETVEKEVDISIYSYKVREMYGEYVKEGQDFVKTLFQPGDPKAISLKINCKAPVLIFPSEYATGSGFLIIDLGRTTCETTSLHENVQEFHFTLTDFSISIVWSCSSIKNWSSGLKDDLLAPFSITATMKQALRPLFPKIDLLVALSSIIISINPISLNFLHSLGQILSKLLPKIMVVQAATLKINEDILVRINSTMNIEIIPISIEAILDSIVIRINDINKKLCEAGVRDIQAKLQVKSNTDLDLEAGVTEFYIADKQPYSEFPEVFSDPIPGDFQIYLTVKVLSITKFTDVGIKVDRIKITLFSDFVLALIKFLVVNFDAIKLPKFSFHVAGGESSYAIENKEQLRLSIGCQYVEIFIPEKENPSAILFDFSVSLEYHKSIFSRTIFSTKALPLSTQVLLTTEDLTLQAKSFQGRFINTLKNTWSQLLFPMRVLFQLTAKQTESDILQHMDSYLDVETCSLQLSLDDIFIFLRLAKDWEELPKPVFPRSYYLLLTQCDHLAIVVIDRNERSFANLASVYVRKAEVKYIQNETEDNVYIKTMLGVNYYNKNISEWEPGLEKSHFAVDLEMNSNDIKVKVRAKNSIKLNVSLPLLKIVAVILEKFLNKWKKKDYVAEEEETEQEIEYIIENNIDIDVYVWFIIGEQNEKWSVPQRSERRFTEAFVNKLRTLNHKNVKWTRLMGLQKPQTKLSYEFVGDERVFELFIKEDYIKVIKLDVLGWEFPCCVRNFSQGNKRIIRIETAVFVANNYENPPIFKSLETEMLKDLKSLFIPISSGTINISENRIAAVEGGKLIVEHNDYIVNDGEIVNIIELRPCFVVKNLLIHDVSIIQGSSIVQTILPGETAFCKFEPKYPHAIRIEGQEVITSEPVILFPNDNPIKHKVAFLENKKSSIIVSVEKGQKTEYPGFLQSSMHKIKKNLDHHSWVFKIYTKFIFKNHSQIGLNISGIEVRKGSQIYYSGKKIKIRCWALEGDSDKSDGFNINTVGLAGTAKITRNQGQIPKHNILGINITQPPGYLSHTKIVTFVPRFVLWNYLKLPLCVQQFSSDETTVYTLPTNVVSSSPNYLFFDLDNYEISKNIRISTNSSAWSSYFSIENLDDFQVSFPSSVGENEDTANYYDQEWYLPSETNNFYRFVRVLITTSDESTIQIVFLDPKDPDFRIINKTNEIIKVKQSGIGKSSIEIGPYKSIEWAWADSQVEKKRVKISNKIISQEYSLEKVKNYEKKAFGEASVSVVINGVTRELWVKSKEYQESKYKSQKAKNQGHYLMLRDGSEEAISNPRFATTGSLVPMRELENSMDDKLMKAIGTELKLYVDLILTDIGISIIDLKSVKAFYISVSNLETLGNCTIYTLAKKFKISSKLYFKIKSLQINAVNSSSKFPIILSTITINEKNEPNKDFLSLDIDHTVIIKENSSGKTEFKHKFDNLDIELGEVSIILQEENVYKALEFRNFLIPFSNIEQNRESIAMKIRNWVIEEPNCSEFMQAKAYFKSFRLRGFKFIVSFKQSPRRVIFDNDDYSVVLNLTRIIVSGLGSISNASFTFGEVQILNVFQCFKHFVMTLARQYIRQLAMQFYKLLGCIDLLRNPIGIVITLGSKAFDYITEPTKNLSEGQRNFFRGLAEGVRVLFRNLLSSFSN</sequence>
<evidence type="ECO:0008006" key="9">
    <source>
        <dbReference type="Google" id="ProtNLM"/>
    </source>
</evidence>
<evidence type="ECO:0000256" key="3">
    <source>
        <dbReference type="ARBA" id="ARBA00023055"/>
    </source>
</evidence>
<feature type="domain" description="Vacuolar protein sorting-associated protein 13 VPS13 adaptor binding" evidence="6">
    <location>
        <begin position="1521"/>
        <end position="1729"/>
    </location>
</feature>
<keyword evidence="8" id="KW-1185">Reference proteome</keyword>
<dbReference type="OrthoDB" id="286316at2759"/>
<reference evidence="7 8" key="1">
    <citation type="submission" date="2016-11" db="EMBL/GenBank/DDBJ databases">
        <title>The macronuclear genome of Stentor coeruleus: a giant cell with tiny introns.</title>
        <authorList>
            <person name="Slabodnick M."/>
            <person name="Ruby J.G."/>
            <person name="Reiff S.B."/>
            <person name="Swart E.C."/>
            <person name="Gosai S."/>
            <person name="Prabakaran S."/>
            <person name="Witkowska E."/>
            <person name="Larue G.E."/>
            <person name="Fisher S."/>
            <person name="Freeman R.M."/>
            <person name="Gunawardena J."/>
            <person name="Chu W."/>
            <person name="Stover N.A."/>
            <person name="Gregory B.D."/>
            <person name="Nowacki M."/>
            <person name="Derisi J."/>
            <person name="Roy S.W."/>
            <person name="Marshall W.F."/>
            <person name="Sood P."/>
        </authorList>
    </citation>
    <scope>NUCLEOTIDE SEQUENCE [LARGE SCALE GENOMIC DNA]</scope>
    <source>
        <strain evidence="7">WM001</strain>
    </source>
</reference>
<dbReference type="Pfam" id="PF12624">
    <property type="entry name" value="VPS13_N"/>
    <property type="match status" value="1"/>
</dbReference>
<keyword evidence="2" id="KW-0813">Transport</keyword>
<dbReference type="InterPro" id="IPR009543">
    <property type="entry name" value="VPS13_VAB"/>
</dbReference>
<evidence type="ECO:0000259" key="6">
    <source>
        <dbReference type="Pfam" id="PF25036"/>
    </source>
</evidence>
<keyword evidence="3" id="KW-0445">Lipid transport</keyword>
<evidence type="ECO:0000256" key="1">
    <source>
        <dbReference type="ARBA" id="ARBA00006545"/>
    </source>
</evidence>